<evidence type="ECO:0000256" key="2">
    <source>
        <dbReference type="ARBA" id="ARBA00023175"/>
    </source>
</evidence>
<dbReference type="SUPFAM" id="SSF52540">
    <property type="entry name" value="P-loop containing nucleoside triphosphate hydrolases"/>
    <property type="match status" value="1"/>
</dbReference>
<organism evidence="6 7">
    <name type="scientific">Escallonia herrerae</name>
    <dbReference type="NCBI Taxonomy" id="1293975"/>
    <lineage>
        <taxon>Eukaryota</taxon>
        <taxon>Viridiplantae</taxon>
        <taxon>Streptophyta</taxon>
        <taxon>Embryophyta</taxon>
        <taxon>Tracheophyta</taxon>
        <taxon>Spermatophyta</taxon>
        <taxon>Magnoliopsida</taxon>
        <taxon>eudicotyledons</taxon>
        <taxon>Gunneridae</taxon>
        <taxon>Pentapetalae</taxon>
        <taxon>asterids</taxon>
        <taxon>campanulids</taxon>
        <taxon>Escalloniales</taxon>
        <taxon>Escalloniaceae</taxon>
        <taxon>Escallonia</taxon>
    </lineage>
</organism>
<evidence type="ECO:0000313" key="7">
    <source>
        <dbReference type="Proteomes" id="UP001188597"/>
    </source>
</evidence>
<dbReference type="GO" id="GO:0008017">
    <property type="term" value="F:microtubule binding"/>
    <property type="evidence" value="ECO:0007669"/>
    <property type="project" value="InterPro"/>
</dbReference>
<comment type="similarity">
    <text evidence="3">Belongs to the TRAFAC class myosin-kinesin ATPase superfamily. Kinesin family.</text>
</comment>
<dbReference type="GO" id="GO:0003777">
    <property type="term" value="F:microtubule motor activity"/>
    <property type="evidence" value="ECO:0007669"/>
    <property type="project" value="InterPro"/>
</dbReference>
<reference evidence="6" key="1">
    <citation type="submission" date="2022-12" db="EMBL/GenBank/DDBJ databases">
        <title>Draft genome assemblies for two species of Escallonia (Escalloniales).</title>
        <authorList>
            <person name="Chanderbali A."/>
            <person name="Dervinis C."/>
            <person name="Anghel I."/>
            <person name="Soltis D."/>
            <person name="Soltis P."/>
            <person name="Zapata F."/>
        </authorList>
    </citation>
    <scope>NUCLEOTIDE SEQUENCE</scope>
    <source>
        <strain evidence="6">UCBG64.0493</strain>
        <tissue evidence="6">Leaf</tissue>
    </source>
</reference>
<keyword evidence="3" id="KW-0067">ATP-binding</keyword>
<dbReference type="InterPro" id="IPR027640">
    <property type="entry name" value="Kinesin-like_fam"/>
</dbReference>
<evidence type="ECO:0000256" key="1">
    <source>
        <dbReference type="ARBA" id="ARBA00023054"/>
    </source>
</evidence>
<dbReference type="InterPro" id="IPR001752">
    <property type="entry name" value="Kinesin_motor_dom"/>
</dbReference>
<dbReference type="InterPro" id="IPR036961">
    <property type="entry name" value="Kinesin_motor_dom_sf"/>
</dbReference>
<keyword evidence="7" id="KW-1185">Reference proteome</keyword>
<evidence type="ECO:0000313" key="6">
    <source>
        <dbReference type="EMBL" id="KAK3020708.1"/>
    </source>
</evidence>
<dbReference type="GO" id="GO:0007018">
    <property type="term" value="P:microtubule-based movement"/>
    <property type="evidence" value="ECO:0007669"/>
    <property type="project" value="InterPro"/>
</dbReference>
<name>A0AA88W6Z9_9ASTE</name>
<dbReference type="PROSITE" id="PS50067">
    <property type="entry name" value="KINESIN_MOTOR_2"/>
    <property type="match status" value="1"/>
</dbReference>
<feature type="binding site" evidence="3">
    <location>
        <begin position="95"/>
        <end position="102"/>
    </location>
    <ligand>
        <name>ATP</name>
        <dbReference type="ChEBI" id="CHEBI:30616"/>
    </ligand>
</feature>
<evidence type="ECO:0000259" key="5">
    <source>
        <dbReference type="PROSITE" id="PS50067"/>
    </source>
</evidence>
<dbReference type="Proteomes" id="UP001188597">
    <property type="component" value="Unassembled WGS sequence"/>
</dbReference>
<accession>A0AA88W6Z9</accession>
<protein>
    <recommendedName>
        <fullName evidence="5">Kinesin motor domain-containing protein</fullName>
    </recommendedName>
</protein>
<dbReference type="SMART" id="SM00129">
    <property type="entry name" value="KISc"/>
    <property type="match status" value="1"/>
</dbReference>
<keyword evidence="3" id="KW-0547">Nucleotide-binding</keyword>
<evidence type="ECO:0000256" key="4">
    <source>
        <dbReference type="SAM" id="MobiDB-lite"/>
    </source>
</evidence>
<comment type="caution">
    <text evidence="6">The sequence shown here is derived from an EMBL/GenBank/DDBJ whole genome shotgun (WGS) entry which is preliminary data.</text>
</comment>
<evidence type="ECO:0000256" key="3">
    <source>
        <dbReference type="PROSITE-ProRule" id="PRU00283"/>
    </source>
</evidence>
<dbReference type="EMBL" id="JAVXUP010000801">
    <property type="protein sequence ID" value="KAK3020708.1"/>
    <property type="molecule type" value="Genomic_DNA"/>
</dbReference>
<proteinExistence type="inferred from homology"/>
<dbReference type="Gene3D" id="3.40.850.10">
    <property type="entry name" value="Kinesin motor domain"/>
    <property type="match status" value="1"/>
</dbReference>
<dbReference type="AlphaFoldDB" id="A0AA88W6Z9"/>
<feature type="region of interest" description="Disordered" evidence="4">
    <location>
        <begin position="1"/>
        <end position="21"/>
    </location>
</feature>
<dbReference type="Pfam" id="PF00225">
    <property type="entry name" value="Kinesin"/>
    <property type="match status" value="1"/>
</dbReference>
<feature type="domain" description="Kinesin motor" evidence="5">
    <location>
        <begin position="3"/>
        <end position="155"/>
    </location>
</feature>
<dbReference type="PANTHER" id="PTHR47968:SF75">
    <property type="entry name" value="CENTROMERE-ASSOCIATED PROTEIN E"/>
    <property type="match status" value="1"/>
</dbReference>
<gene>
    <name evidence="6" type="ORF">RJ639_046571</name>
</gene>
<keyword evidence="1" id="KW-0175">Coiled coil</keyword>
<keyword evidence="2 3" id="KW-0505">Motor protein</keyword>
<dbReference type="GO" id="GO:0005524">
    <property type="term" value="F:ATP binding"/>
    <property type="evidence" value="ECO:0007669"/>
    <property type="project" value="UniProtKB-UniRule"/>
</dbReference>
<sequence length="155" mass="17144">MEQIHVSVRSRPLSPEDGETSPWRISGNSIFIPNQPSKFEFDRIFGEECKTIEVYKARTKQLVDAAVRGFNGIASHFIALSLDILVVTGTVFAYGQTNSGKTHTMRGVAVEPGVIPLAVHDLFNIIQEVSLQSLRFALAASLPSDLRSNVIRWFA</sequence>
<dbReference type="InterPro" id="IPR027417">
    <property type="entry name" value="P-loop_NTPase"/>
</dbReference>
<dbReference type="PANTHER" id="PTHR47968">
    <property type="entry name" value="CENTROMERE PROTEIN E"/>
    <property type="match status" value="1"/>
</dbReference>